<evidence type="ECO:0000313" key="1">
    <source>
        <dbReference type="EMBL" id="PTQ79256.1"/>
    </source>
</evidence>
<evidence type="ECO:0000313" key="2">
    <source>
        <dbReference type="Proteomes" id="UP000244152"/>
    </source>
</evidence>
<dbReference type="Pfam" id="PF05981">
    <property type="entry name" value="CreA"/>
    <property type="match status" value="1"/>
</dbReference>
<name>A0A2T5I5Z9_9PROT</name>
<comment type="caution">
    <text evidence="1">The sequence shown here is derived from an EMBL/GenBank/DDBJ whole genome shotgun (WGS) entry which is preliminary data.</text>
</comment>
<protein>
    <submittedName>
        <fullName evidence="1">CreA protein</fullName>
    </submittedName>
</protein>
<dbReference type="PANTHER" id="PTHR37952">
    <property type="match status" value="1"/>
</dbReference>
<dbReference type="Proteomes" id="UP000244152">
    <property type="component" value="Unassembled WGS sequence"/>
</dbReference>
<organism evidence="1 2">
    <name type="scientific">Nitrosospira multiformis</name>
    <dbReference type="NCBI Taxonomy" id="1231"/>
    <lineage>
        <taxon>Bacteria</taxon>
        <taxon>Pseudomonadati</taxon>
        <taxon>Pseudomonadota</taxon>
        <taxon>Betaproteobacteria</taxon>
        <taxon>Nitrosomonadales</taxon>
        <taxon>Nitrosomonadaceae</taxon>
        <taxon>Nitrosospira</taxon>
    </lineage>
</organism>
<dbReference type="GO" id="GO:0005829">
    <property type="term" value="C:cytosol"/>
    <property type="evidence" value="ECO:0007669"/>
    <property type="project" value="TreeGrafter"/>
</dbReference>
<dbReference type="InterPro" id="IPR010292">
    <property type="entry name" value="Uncharacterised_CreA"/>
</dbReference>
<dbReference type="AlphaFoldDB" id="A0A2T5I5Z9"/>
<reference evidence="1 2" key="1">
    <citation type="submission" date="2018-04" db="EMBL/GenBank/DDBJ databases">
        <title>Active sludge and wastewater microbial communities from Klosterneuburg, Austria.</title>
        <authorList>
            <person name="Wagner M."/>
        </authorList>
    </citation>
    <scope>NUCLEOTIDE SEQUENCE [LARGE SCALE GENOMIC DNA]</scope>
    <source>
        <strain evidence="1 2">Nl12</strain>
    </source>
</reference>
<sequence>MAGEQFGKKCQRHVPTPSYRDWYHTSPRHFGKFNLVYRRFNQLCADIMKCFNFDQQGEKMLRKKFMAGMAAVTLFSTAFCGMAKAELIGEVDTAFRWLGKDDRVVIEAYDDPKVRGVTCYVSRARTGGIKGTVGLAEDRAEASIACRQVSDPIEFRGKLPRQEDVFTERMSILFKRLHVVRVVDPARNALIYMTYSDRIIEGSPQNSVTAVPVGRSNPIPMK</sequence>
<proteinExistence type="predicted"/>
<gene>
    <name evidence="1" type="ORF">C8R21_13124</name>
</gene>
<dbReference type="PANTHER" id="PTHR37952:SF2">
    <property type="entry name" value="PROTEIN CREA"/>
    <property type="match status" value="1"/>
</dbReference>
<dbReference type="EMBL" id="QAOK01000031">
    <property type="protein sequence ID" value="PTQ79256.1"/>
    <property type="molecule type" value="Genomic_DNA"/>
</dbReference>
<accession>A0A2T5I5Z9</accession>